<sequence length="161" mass="18236">MKSFGVLVVFFLGFQQNIDIDKIDAQLFDKINGVRVENKCSILTRDENLDKAAANQAIYIANKDVLEHVQSGNSKTKGLLDRVKLFSKKEYSKVGENLLFTSIPKEAIDSEVIAEKMKSLWVKSPSHFKNIKYGEFNYTGFGFALNKSKTKIYVVQVFGKK</sequence>
<dbReference type="Pfam" id="PF00188">
    <property type="entry name" value="CAP"/>
    <property type="match status" value="1"/>
</dbReference>
<evidence type="ECO:0000259" key="1">
    <source>
        <dbReference type="Pfam" id="PF00188"/>
    </source>
</evidence>
<dbReference type="STRING" id="402734.SAMN05660918_0037"/>
<dbReference type="Gene3D" id="3.40.33.10">
    <property type="entry name" value="CAP"/>
    <property type="match status" value="1"/>
</dbReference>
<dbReference type="PANTHER" id="PTHR31157">
    <property type="entry name" value="SCP DOMAIN-CONTAINING PROTEIN"/>
    <property type="match status" value="1"/>
</dbReference>
<feature type="domain" description="SCP" evidence="1">
    <location>
        <begin position="29"/>
        <end position="158"/>
    </location>
</feature>
<dbReference type="EMBL" id="FNYA01000010">
    <property type="protein sequence ID" value="SEJ32938.1"/>
    <property type="molecule type" value="Genomic_DNA"/>
</dbReference>
<evidence type="ECO:0000313" key="3">
    <source>
        <dbReference type="Proteomes" id="UP000199702"/>
    </source>
</evidence>
<keyword evidence="3" id="KW-1185">Reference proteome</keyword>
<reference evidence="3" key="1">
    <citation type="submission" date="2016-10" db="EMBL/GenBank/DDBJ databases">
        <authorList>
            <person name="Varghese N."/>
            <person name="Submissions S."/>
        </authorList>
    </citation>
    <scope>NUCLEOTIDE SEQUENCE [LARGE SCALE GENOMIC DNA]</scope>
    <source>
        <strain evidence="3">DSM 17934</strain>
    </source>
</reference>
<dbReference type="Proteomes" id="UP000199702">
    <property type="component" value="Unassembled WGS sequence"/>
</dbReference>
<evidence type="ECO:0000313" key="2">
    <source>
        <dbReference type="EMBL" id="SEJ32938.1"/>
    </source>
</evidence>
<gene>
    <name evidence="2" type="ORF">SAMN05660918_0037</name>
</gene>
<dbReference type="PANTHER" id="PTHR31157:SF1">
    <property type="entry name" value="SCP DOMAIN-CONTAINING PROTEIN"/>
    <property type="match status" value="1"/>
</dbReference>
<dbReference type="RefSeq" id="WP_091315687.1">
    <property type="nucleotide sequence ID" value="NZ_CBCSJU010000010.1"/>
</dbReference>
<dbReference type="SUPFAM" id="SSF55797">
    <property type="entry name" value="PR-1-like"/>
    <property type="match status" value="1"/>
</dbReference>
<dbReference type="InterPro" id="IPR035940">
    <property type="entry name" value="CAP_sf"/>
</dbReference>
<dbReference type="AlphaFoldDB" id="A0A1H6XV34"/>
<accession>A0A1H6XV34</accession>
<dbReference type="OrthoDB" id="1360652at2"/>
<protein>
    <submittedName>
        <fullName evidence="2">Cysteine-rich secretory protein family protein</fullName>
    </submittedName>
</protein>
<dbReference type="InterPro" id="IPR014044">
    <property type="entry name" value="CAP_dom"/>
</dbReference>
<name>A0A1H6XV34_9FLAO</name>
<dbReference type="CDD" id="cd05379">
    <property type="entry name" value="CAP_bacterial"/>
    <property type="match status" value="1"/>
</dbReference>
<proteinExistence type="predicted"/>
<organism evidence="2 3">
    <name type="scientific">Flavobacterium terrigena</name>
    <dbReference type="NCBI Taxonomy" id="402734"/>
    <lineage>
        <taxon>Bacteria</taxon>
        <taxon>Pseudomonadati</taxon>
        <taxon>Bacteroidota</taxon>
        <taxon>Flavobacteriia</taxon>
        <taxon>Flavobacteriales</taxon>
        <taxon>Flavobacteriaceae</taxon>
        <taxon>Flavobacterium</taxon>
    </lineage>
</organism>